<evidence type="ECO:0000256" key="1">
    <source>
        <dbReference type="SAM" id="Coils"/>
    </source>
</evidence>
<comment type="caution">
    <text evidence="2">The sequence shown here is derived from an EMBL/GenBank/DDBJ whole genome shotgun (WGS) entry which is preliminary data.</text>
</comment>
<dbReference type="PANTHER" id="PTHR43884">
    <property type="entry name" value="ACYL-COA DEHYDROGENASE"/>
    <property type="match status" value="1"/>
</dbReference>
<name>A0A419SK86_9BACL</name>
<dbReference type="InterPro" id="IPR046373">
    <property type="entry name" value="Acyl-CoA_Oxase/DH_mid-dom_sf"/>
</dbReference>
<evidence type="ECO:0000313" key="2">
    <source>
        <dbReference type="EMBL" id="RKD24444.1"/>
    </source>
</evidence>
<dbReference type="GO" id="GO:0050660">
    <property type="term" value="F:flavin adenine dinucleotide binding"/>
    <property type="evidence" value="ECO:0007669"/>
    <property type="project" value="InterPro"/>
</dbReference>
<evidence type="ECO:0000313" key="3">
    <source>
        <dbReference type="Proteomes" id="UP000284219"/>
    </source>
</evidence>
<dbReference type="Gene3D" id="2.40.110.10">
    <property type="entry name" value="Butyryl-CoA Dehydrogenase, subunit A, domain 2"/>
    <property type="match status" value="1"/>
</dbReference>
<dbReference type="EMBL" id="MCHY01000008">
    <property type="protein sequence ID" value="RKD24444.1"/>
    <property type="molecule type" value="Genomic_DNA"/>
</dbReference>
<organism evidence="2 3">
    <name type="scientific">Ammoniphilus oxalaticus</name>
    <dbReference type="NCBI Taxonomy" id="66863"/>
    <lineage>
        <taxon>Bacteria</taxon>
        <taxon>Bacillati</taxon>
        <taxon>Bacillota</taxon>
        <taxon>Bacilli</taxon>
        <taxon>Bacillales</taxon>
        <taxon>Paenibacillaceae</taxon>
        <taxon>Aneurinibacillus group</taxon>
        <taxon>Ammoniphilus</taxon>
    </lineage>
</organism>
<dbReference type="OrthoDB" id="2564795at2"/>
<dbReference type="InterPro" id="IPR037069">
    <property type="entry name" value="AcylCoA_DH/ox_N_sf"/>
</dbReference>
<dbReference type="SUPFAM" id="SSF56645">
    <property type="entry name" value="Acyl-CoA dehydrogenase NM domain-like"/>
    <property type="match status" value="1"/>
</dbReference>
<sequence length="352" mass="39321">MINQVKDKEALLLDLIETKLKPKVKAIDTEAFYAIDFLKALGKNGFFSSTHKLDEAYIVDEMSLVEKVAKVCMTTAFCLWCHLAALTFLRNSPRLHIKEKMLPALENGEILGGTGLSNPMKYYAGLEKLLLKAEQSEGGVVLSGTLPAVSNLGSDHWFGVIAETAENKRVMCFVPCSIAGLELKERTDYLGVNGSATYVCSFQDVFIPDEWLITEDADTFSEQIRPVFLLYQIPLGIGVTKAAIADIERVKTKQNSCNQFLHVQATDLKNKLKQAQQRIEDRVIKGERNWKEIVALRLETAYLTLDSVHASMLHNGSSGYLKDSGPSRQLREAYFFANLTPTIKHLEKVLQS</sequence>
<dbReference type="InterPro" id="IPR009100">
    <property type="entry name" value="AcylCoA_DH/oxidase_NM_dom_sf"/>
</dbReference>
<dbReference type="Proteomes" id="UP000284219">
    <property type="component" value="Unassembled WGS sequence"/>
</dbReference>
<keyword evidence="3" id="KW-1185">Reference proteome</keyword>
<reference evidence="2 3" key="1">
    <citation type="submission" date="2016-08" db="EMBL/GenBank/DDBJ databases">
        <title>Novel Firmicute Genomes.</title>
        <authorList>
            <person name="Poppleton D.I."/>
            <person name="Gribaldo S."/>
        </authorList>
    </citation>
    <scope>NUCLEOTIDE SEQUENCE [LARGE SCALE GENOMIC DNA]</scope>
    <source>
        <strain evidence="2 3">RAOx-1</strain>
    </source>
</reference>
<feature type="coiled-coil region" evidence="1">
    <location>
        <begin position="258"/>
        <end position="285"/>
    </location>
</feature>
<proteinExistence type="predicted"/>
<dbReference type="GO" id="GO:0003995">
    <property type="term" value="F:acyl-CoA dehydrogenase activity"/>
    <property type="evidence" value="ECO:0007669"/>
    <property type="project" value="TreeGrafter"/>
</dbReference>
<protein>
    <submittedName>
        <fullName evidence="2">Acyl-CoA dehydrogenase</fullName>
    </submittedName>
</protein>
<keyword evidence="1" id="KW-0175">Coiled coil</keyword>
<dbReference type="Gene3D" id="1.10.540.10">
    <property type="entry name" value="Acyl-CoA dehydrogenase/oxidase, N-terminal domain"/>
    <property type="match status" value="1"/>
</dbReference>
<dbReference type="AlphaFoldDB" id="A0A419SK86"/>
<dbReference type="PANTHER" id="PTHR43884:SF12">
    <property type="entry name" value="ISOVALERYL-COA DEHYDROGENASE, MITOCHONDRIAL-RELATED"/>
    <property type="match status" value="1"/>
</dbReference>
<gene>
    <name evidence="2" type="ORF">BEP19_08640</name>
</gene>
<accession>A0A419SK86</accession>